<comment type="caution">
    <text evidence="1">The sequence shown here is derived from an EMBL/GenBank/DDBJ whole genome shotgun (WGS) entry which is preliminary data.</text>
</comment>
<accession>A0ACC7MLH0</accession>
<dbReference type="EMBL" id="JASNRB020000032">
    <property type="protein sequence ID" value="MFJ1472038.1"/>
    <property type="molecule type" value="Genomic_DNA"/>
</dbReference>
<evidence type="ECO:0000313" key="2">
    <source>
        <dbReference type="Proteomes" id="UP001168096"/>
    </source>
</evidence>
<reference evidence="1" key="1">
    <citation type="submission" date="2024-11" db="EMBL/GenBank/DDBJ databases">
        <title>Description of Massilia orientalis sp. nov., isolated from rhizosphere soil of Ageratina adenophora.</title>
        <authorList>
            <person name="Wang Y."/>
        </authorList>
    </citation>
    <scope>NUCLEOTIDE SEQUENCE</scope>
    <source>
        <strain evidence="1">YIM B02787</strain>
    </source>
</reference>
<organism evidence="1 2">
    <name type="scientific">Massilia orientalis</name>
    <dbReference type="NCBI Taxonomy" id="3050128"/>
    <lineage>
        <taxon>Bacteria</taxon>
        <taxon>Pseudomonadati</taxon>
        <taxon>Pseudomonadota</taxon>
        <taxon>Betaproteobacteria</taxon>
        <taxon>Burkholderiales</taxon>
        <taxon>Oxalobacteraceae</taxon>
        <taxon>Telluria group</taxon>
        <taxon>Massilia</taxon>
    </lineage>
</organism>
<sequence length="428" mass="45387">MLTTTAGAVMPVARRWYRQLWIQVLVAMALGILLGHFFPGLGTKMQPLGDGFIKLIRMLIAPIIFCTVVLGIAKMDDMSRVGRVALKGLLYFEVMTTIALAVGLIVVNLWQPGAGMNVNASSLDTHSIQNYVAQGHEAGIVPFIMNIIPSTMVGSLSEGHILQVLLVSVLLGCALVRAGEVGKPVIGLLEGLSKVFFGMVGIVMWAAPLGAFGAIAFTVGKYGASALLSLGNLLVCFYVTCLIFIFGILAPIARLCGFSLFKLMRYLREEILVCLATTSSESVLPRMLTKMEQLGCKPSVVGLIIPTGYSFNLDGTCLYLASVTVFLAQATNTPLDLTQQIVLLGVLLLTSKGAAGVAGAAFVVLAATLSTVGSIPVASVALILGVHRLLSEGLTPTNLIGNAVATIVISKWEKALDVETMHRVLNRE</sequence>
<evidence type="ECO:0000313" key="1">
    <source>
        <dbReference type="EMBL" id="MFJ1472038.1"/>
    </source>
</evidence>
<proteinExistence type="predicted"/>
<dbReference type="Proteomes" id="UP001168096">
    <property type="component" value="Unassembled WGS sequence"/>
</dbReference>
<gene>
    <name evidence="1" type="primary">dctA</name>
    <name evidence="1" type="ORF">QPK29_030330</name>
</gene>
<name>A0ACC7MLH0_9BURK</name>
<protein>
    <submittedName>
        <fullName evidence="1">C4-dicarboxylate transporter DctA</fullName>
    </submittedName>
</protein>
<keyword evidence="2" id="KW-1185">Reference proteome</keyword>